<dbReference type="SUPFAM" id="SSF53822">
    <property type="entry name" value="Periplasmic binding protein-like I"/>
    <property type="match status" value="1"/>
</dbReference>
<accession>A0ABT9VY79</accession>
<comment type="caution">
    <text evidence="6">The sequence shown here is derived from an EMBL/GenBank/DDBJ whole genome shotgun (WGS) entry which is preliminary data.</text>
</comment>
<protein>
    <submittedName>
        <fullName evidence="6">LacI family transcriptional regulator</fullName>
    </submittedName>
</protein>
<dbReference type="PANTHER" id="PTHR30146:SF148">
    <property type="entry name" value="HTH-TYPE TRANSCRIPTIONAL REPRESSOR PURR-RELATED"/>
    <property type="match status" value="1"/>
</dbReference>
<gene>
    <name evidence="6" type="ORF">J2S11_001745</name>
</gene>
<dbReference type="SMART" id="SM00354">
    <property type="entry name" value="HTH_LACI"/>
    <property type="match status" value="1"/>
</dbReference>
<proteinExistence type="predicted"/>
<dbReference type="Pfam" id="PF13377">
    <property type="entry name" value="Peripla_BP_3"/>
    <property type="match status" value="1"/>
</dbReference>
<evidence type="ECO:0000313" key="7">
    <source>
        <dbReference type="Proteomes" id="UP001235840"/>
    </source>
</evidence>
<dbReference type="Proteomes" id="UP001235840">
    <property type="component" value="Unassembled WGS sequence"/>
</dbReference>
<dbReference type="Gene3D" id="1.10.260.40">
    <property type="entry name" value="lambda repressor-like DNA-binding domains"/>
    <property type="match status" value="1"/>
</dbReference>
<dbReference type="InterPro" id="IPR046335">
    <property type="entry name" value="LacI/GalR-like_sensor"/>
</dbReference>
<dbReference type="InterPro" id="IPR028082">
    <property type="entry name" value="Peripla_BP_I"/>
</dbReference>
<evidence type="ECO:0000259" key="5">
    <source>
        <dbReference type="PROSITE" id="PS50932"/>
    </source>
</evidence>
<keyword evidence="4" id="KW-0804">Transcription</keyword>
<dbReference type="EMBL" id="JAUSTY010000006">
    <property type="protein sequence ID" value="MDQ0165844.1"/>
    <property type="molecule type" value="Genomic_DNA"/>
</dbReference>
<evidence type="ECO:0000256" key="4">
    <source>
        <dbReference type="ARBA" id="ARBA00023163"/>
    </source>
</evidence>
<feature type="domain" description="HTH lacI-type" evidence="5">
    <location>
        <begin position="5"/>
        <end position="59"/>
    </location>
</feature>
<evidence type="ECO:0000256" key="1">
    <source>
        <dbReference type="ARBA" id="ARBA00022491"/>
    </source>
</evidence>
<keyword evidence="1" id="KW-0678">Repressor</keyword>
<evidence type="ECO:0000256" key="3">
    <source>
        <dbReference type="ARBA" id="ARBA00023125"/>
    </source>
</evidence>
<evidence type="ECO:0000313" key="6">
    <source>
        <dbReference type="EMBL" id="MDQ0165844.1"/>
    </source>
</evidence>
<dbReference type="Gene3D" id="3.40.50.2300">
    <property type="match status" value="2"/>
</dbReference>
<keyword evidence="7" id="KW-1185">Reference proteome</keyword>
<dbReference type="CDD" id="cd01392">
    <property type="entry name" value="HTH_LacI"/>
    <property type="match status" value="1"/>
</dbReference>
<dbReference type="PANTHER" id="PTHR30146">
    <property type="entry name" value="LACI-RELATED TRANSCRIPTIONAL REPRESSOR"/>
    <property type="match status" value="1"/>
</dbReference>
<keyword evidence="3" id="KW-0238">DNA-binding</keyword>
<dbReference type="InterPro" id="IPR010982">
    <property type="entry name" value="Lambda_DNA-bd_dom_sf"/>
</dbReference>
<reference evidence="6 7" key="1">
    <citation type="submission" date="2023-07" db="EMBL/GenBank/DDBJ databases">
        <title>Genomic Encyclopedia of Type Strains, Phase IV (KMG-IV): sequencing the most valuable type-strain genomes for metagenomic binning, comparative biology and taxonomic classification.</title>
        <authorList>
            <person name="Goeker M."/>
        </authorList>
    </citation>
    <scope>NUCLEOTIDE SEQUENCE [LARGE SCALE GENOMIC DNA]</scope>
    <source>
        <strain evidence="6 7">DSM 12751</strain>
    </source>
</reference>
<dbReference type="PROSITE" id="PS50932">
    <property type="entry name" value="HTH_LACI_2"/>
    <property type="match status" value="1"/>
</dbReference>
<evidence type="ECO:0000256" key="2">
    <source>
        <dbReference type="ARBA" id="ARBA00023015"/>
    </source>
</evidence>
<dbReference type="CDD" id="cd19974">
    <property type="entry name" value="PBP1_LacI-like"/>
    <property type="match status" value="1"/>
</dbReference>
<dbReference type="RefSeq" id="WP_307393469.1">
    <property type="nucleotide sequence ID" value="NZ_JAUSTY010000006.1"/>
</dbReference>
<name>A0ABT9VY79_9BACI</name>
<dbReference type="Pfam" id="PF00356">
    <property type="entry name" value="LacI"/>
    <property type="match status" value="1"/>
</dbReference>
<dbReference type="InterPro" id="IPR000843">
    <property type="entry name" value="HTH_LacI"/>
</dbReference>
<keyword evidence="2" id="KW-0805">Transcription regulation</keyword>
<organism evidence="6 7">
    <name type="scientific">Caldalkalibacillus horti</name>
    <dbReference type="NCBI Taxonomy" id="77523"/>
    <lineage>
        <taxon>Bacteria</taxon>
        <taxon>Bacillati</taxon>
        <taxon>Bacillota</taxon>
        <taxon>Bacilli</taxon>
        <taxon>Bacillales</taxon>
        <taxon>Bacillaceae</taxon>
        <taxon>Caldalkalibacillus</taxon>
    </lineage>
</organism>
<sequence length="339" mass="38697">MKSNVTMKDIADQLGVSSVTVSKALNDKEGVSVELKAKIKQVAEGMGYRYNTLAKQMKEGLTYNVGVIIPERFTGLTQTQSFYLNMYQSIAKELEKSGYYGILHILNRADEDKLNLPRIYNEKRVDAFIFLGQINKTYIEKLQDVEIPKIFLDFYDEQADIDAVITDNFYGAYEMTNYLIKHGHREIGFVGNLYSTSSIQDRFLGFYKSLLEHKIELNYAYVIKDRNEHGAFIDLELPDKLPSAFVCNCDQVAHHLVNKLKVLGYRIPEDCSIVGFDNDIYATITEPSLTTIEVNIQEMAKQTTKSIVEKIQNNNQSFGRISVKGKLIYRNSVTKVAER</sequence>
<dbReference type="SUPFAM" id="SSF47413">
    <property type="entry name" value="lambda repressor-like DNA-binding domains"/>
    <property type="match status" value="1"/>
</dbReference>